<evidence type="ECO:0000256" key="1">
    <source>
        <dbReference type="SAM" id="SignalP"/>
    </source>
</evidence>
<gene>
    <name evidence="2" type="ORF">IAC32_05655</name>
</gene>
<evidence type="ECO:0000313" key="3">
    <source>
        <dbReference type="Proteomes" id="UP000823637"/>
    </source>
</evidence>
<comment type="caution">
    <text evidence="2">The sequence shown here is derived from an EMBL/GenBank/DDBJ whole genome shotgun (WGS) entry which is preliminary data.</text>
</comment>
<organism evidence="2 3">
    <name type="scientific">Candidatus Enterocola intestinipullorum</name>
    <dbReference type="NCBI Taxonomy" id="2840783"/>
    <lineage>
        <taxon>Bacteria</taxon>
        <taxon>Pseudomonadati</taxon>
        <taxon>Bacteroidota</taxon>
        <taxon>Bacteroidia</taxon>
        <taxon>Bacteroidales</taxon>
        <taxon>Candidatus Enterocola</taxon>
    </lineage>
</organism>
<proteinExistence type="predicted"/>
<dbReference type="AlphaFoldDB" id="A0A9D9HAJ3"/>
<feature type="chain" id="PRO_5039041906" evidence="1">
    <location>
        <begin position="23"/>
        <end position="154"/>
    </location>
</feature>
<accession>A0A9D9HAJ3</accession>
<sequence>MNKKLFLISIAVCFTFCQNMIAQTKMDALFDNIRNEDNATSIHLGRFTMTIASFFTETFGVHEIDIVKFEDCDKAKLKKYIEAARALDCSAFDSQISDKDGDEYKKVLIRTHDDKIQEIVILKYDKNEIALVRIQGNINPSDVEHVINRHSNEG</sequence>
<evidence type="ECO:0000313" key="2">
    <source>
        <dbReference type="EMBL" id="MBO8447210.1"/>
    </source>
</evidence>
<protein>
    <submittedName>
        <fullName evidence="2">DUF4252 domain-containing protein</fullName>
    </submittedName>
</protein>
<dbReference type="EMBL" id="JADIMR010000085">
    <property type="protein sequence ID" value="MBO8447210.1"/>
    <property type="molecule type" value="Genomic_DNA"/>
</dbReference>
<name>A0A9D9HAJ3_9BACT</name>
<reference evidence="2" key="1">
    <citation type="submission" date="2020-10" db="EMBL/GenBank/DDBJ databases">
        <authorList>
            <person name="Gilroy R."/>
        </authorList>
    </citation>
    <scope>NUCLEOTIDE SEQUENCE</scope>
    <source>
        <strain evidence="2">D3-1215</strain>
    </source>
</reference>
<feature type="signal peptide" evidence="1">
    <location>
        <begin position="1"/>
        <end position="22"/>
    </location>
</feature>
<reference evidence="2" key="2">
    <citation type="journal article" date="2021" name="PeerJ">
        <title>Extensive microbial diversity within the chicken gut microbiome revealed by metagenomics and culture.</title>
        <authorList>
            <person name="Gilroy R."/>
            <person name="Ravi A."/>
            <person name="Getino M."/>
            <person name="Pursley I."/>
            <person name="Horton D.L."/>
            <person name="Alikhan N.F."/>
            <person name="Baker D."/>
            <person name="Gharbi K."/>
            <person name="Hall N."/>
            <person name="Watson M."/>
            <person name="Adriaenssens E.M."/>
            <person name="Foster-Nyarko E."/>
            <person name="Jarju S."/>
            <person name="Secka A."/>
            <person name="Antonio M."/>
            <person name="Oren A."/>
            <person name="Chaudhuri R.R."/>
            <person name="La Ragione R."/>
            <person name="Hildebrand F."/>
            <person name="Pallen M.J."/>
        </authorList>
    </citation>
    <scope>NUCLEOTIDE SEQUENCE</scope>
    <source>
        <strain evidence="2">D3-1215</strain>
    </source>
</reference>
<dbReference type="InterPro" id="IPR025348">
    <property type="entry name" value="DUF4252"/>
</dbReference>
<dbReference type="Proteomes" id="UP000823637">
    <property type="component" value="Unassembled WGS sequence"/>
</dbReference>
<dbReference type="Pfam" id="PF14060">
    <property type="entry name" value="DUF4252"/>
    <property type="match status" value="1"/>
</dbReference>
<keyword evidence="1" id="KW-0732">Signal</keyword>